<dbReference type="AlphaFoldDB" id="A0A841BNN0"/>
<dbReference type="InterPro" id="IPR043519">
    <property type="entry name" value="NT_sf"/>
</dbReference>
<sequence length="224" mass="24771">MRCERHDDDRVSEFRIVDASGELVPAVLQAGFVEHDGHWAKAFPADTPHLDRAWDNFQRLLEPWLRQAAGLAPVPWQSALTVVCQRLNDADVDWWLTGSAALAVRGIPIQPHDLDLVVSDAHALLVGELLLDGLVEPVAPANWFCAWWGRAVLGARVEWVGGVGPTADEPQPTDFGLVAAARLERVGWQGWELRVPPLSLQRATSRRRGLEDRVRLIDDHSAAG</sequence>
<protein>
    <recommendedName>
        <fullName evidence="3">Aminoglycoside adenylyltransferase</fullName>
    </recommendedName>
</protein>
<comment type="caution">
    <text evidence="1">The sequence shown here is derived from an EMBL/GenBank/DDBJ whole genome shotgun (WGS) entry which is preliminary data.</text>
</comment>
<name>A0A841BNN0_9ACTN</name>
<evidence type="ECO:0000313" key="1">
    <source>
        <dbReference type="EMBL" id="MBB5868410.1"/>
    </source>
</evidence>
<dbReference type="Proteomes" id="UP000587527">
    <property type="component" value="Unassembled WGS sequence"/>
</dbReference>
<gene>
    <name evidence="1" type="ORF">F4553_001789</name>
</gene>
<proteinExistence type="predicted"/>
<dbReference type="EMBL" id="JACHMN010000002">
    <property type="protein sequence ID" value="MBB5868410.1"/>
    <property type="molecule type" value="Genomic_DNA"/>
</dbReference>
<evidence type="ECO:0008006" key="3">
    <source>
        <dbReference type="Google" id="ProtNLM"/>
    </source>
</evidence>
<dbReference type="Pfam" id="PF10706">
    <property type="entry name" value="Aminoglyc_resit"/>
    <property type="match status" value="1"/>
</dbReference>
<evidence type="ECO:0000313" key="2">
    <source>
        <dbReference type="Proteomes" id="UP000587527"/>
    </source>
</evidence>
<keyword evidence="2" id="KW-1185">Reference proteome</keyword>
<accession>A0A841BNN0</accession>
<dbReference type="SUPFAM" id="SSF81301">
    <property type="entry name" value="Nucleotidyltransferase"/>
    <property type="match status" value="1"/>
</dbReference>
<dbReference type="InterPro" id="IPR019646">
    <property type="entry name" value="Aminoglyc_AdlTrfase"/>
</dbReference>
<dbReference type="Gene3D" id="3.30.460.40">
    <property type="match status" value="1"/>
</dbReference>
<organism evidence="1 2">
    <name type="scientific">Allocatelliglobosispora scoriae</name>
    <dbReference type="NCBI Taxonomy" id="643052"/>
    <lineage>
        <taxon>Bacteria</taxon>
        <taxon>Bacillati</taxon>
        <taxon>Actinomycetota</taxon>
        <taxon>Actinomycetes</taxon>
        <taxon>Micromonosporales</taxon>
        <taxon>Micromonosporaceae</taxon>
        <taxon>Allocatelliglobosispora</taxon>
    </lineage>
</organism>
<reference evidence="1 2" key="1">
    <citation type="submission" date="2020-08" db="EMBL/GenBank/DDBJ databases">
        <title>Sequencing the genomes of 1000 actinobacteria strains.</title>
        <authorList>
            <person name="Klenk H.-P."/>
        </authorList>
    </citation>
    <scope>NUCLEOTIDE SEQUENCE [LARGE SCALE GENOMIC DNA]</scope>
    <source>
        <strain evidence="1 2">DSM 45362</strain>
    </source>
</reference>